<dbReference type="Proteomes" id="UP000321085">
    <property type="component" value="Unassembled WGS sequence"/>
</dbReference>
<dbReference type="AlphaFoldDB" id="A0A512C3M3"/>
<reference evidence="2 3" key="1">
    <citation type="submission" date="2019-07" db="EMBL/GenBank/DDBJ databases">
        <title>Whole genome shotgun sequence of Microvirga aerophila NBRC 106136.</title>
        <authorList>
            <person name="Hosoyama A."/>
            <person name="Uohara A."/>
            <person name="Ohji S."/>
            <person name="Ichikawa N."/>
        </authorList>
    </citation>
    <scope>NUCLEOTIDE SEQUENCE [LARGE SCALE GENOMIC DNA]</scope>
    <source>
        <strain evidence="2 3">NBRC 106136</strain>
    </source>
</reference>
<dbReference type="RefSeq" id="WP_373867440.1">
    <property type="nucleotide sequence ID" value="NZ_BJYU01000251.1"/>
</dbReference>
<proteinExistence type="predicted"/>
<name>A0A512C3M3_9HYPH</name>
<sequence length="86" mass="9729">MPQYEFYFRHNDKRVKYPRNLNLPGTDAAHAVALKLARALIKASPFWTDLSAEARNAFMVEIIDEAGQLVLSLPFIEAEGTVLRPN</sequence>
<evidence type="ECO:0000313" key="2">
    <source>
        <dbReference type="EMBL" id="GEO18816.1"/>
    </source>
</evidence>
<comment type="caution">
    <text evidence="2">The sequence shown here is derived from an EMBL/GenBank/DDBJ whole genome shotgun (WGS) entry which is preliminary data.</text>
</comment>
<dbReference type="EMBL" id="BJYU01000251">
    <property type="protein sequence ID" value="GEO18816.1"/>
    <property type="molecule type" value="Genomic_DNA"/>
</dbReference>
<protein>
    <recommendedName>
        <fullName evidence="1">DUF6894 domain-containing protein</fullName>
    </recommendedName>
</protein>
<dbReference type="InterPro" id="IPR054189">
    <property type="entry name" value="DUF6894"/>
</dbReference>
<evidence type="ECO:0000259" key="1">
    <source>
        <dbReference type="Pfam" id="PF21834"/>
    </source>
</evidence>
<gene>
    <name evidence="2" type="ORF">MAE02_65120</name>
</gene>
<dbReference type="Pfam" id="PF21834">
    <property type="entry name" value="DUF6894"/>
    <property type="match status" value="1"/>
</dbReference>
<feature type="domain" description="DUF6894" evidence="1">
    <location>
        <begin position="6"/>
        <end position="75"/>
    </location>
</feature>
<evidence type="ECO:0000313" key="3">
    <source>
        <dbReference type="Proteomes" id="UP000321085"/>
    </source>
</evidence>
<organism evidence="2 3">
    <name type="scientific">Microvirga aerophila</name>
    <dbReference type="NCBI Taxonomy" id="670291"/>
    <lineage>
        <taxon>Bacteria</taxon>
        <taxon>Pseudomonadati</taxon>
        <taxon>Pseudomonadota</taxon>
        <taxon>Alphaproteobacteria</taxon>
        <taxon>Hyphomicrobiales</taxon>
        <taxon>Methylobacteriaceae</taxon>
        <taxon>Microvirga</taxon>
    </lineage>
</organism>
<accession>A0A512C3M3</accession>
<keyword evidence="3" id="KW-1185">Reference proteome</keyword>